<reference evidence="1 2" key="1">
    <citation type="submission" date="2019-02" db="EMBL/GenBank/DDBJ databases">
        <title>Deep-cultivation of Planctomycetes and their phenomic and genomic characterization uncovers novel biology.</title>
        <authorList>
            <person name="Wiegand S."/>
            <person name="Jogler M."/>
            <person name="Boedeker C."/>
            <person name="Pinto D."/>
            <person name="Vollmers J."/>
            <person name="Rivas-Marin E."/>
            <person name="Kohn T."/>
            <person name="Peeters S.H."/>
            <person name="Heuer A."/>
            <person name="Rast P."/>
            <person name="Oberbeckmann S."/>
            <person name="Bunk B."/>
            <person name="Jeske O."/>
            <person name="Meyerdierks A."/>
            <person name="Storesund J.E."/>
            <person name="Kallscheuer N."/>
            <person name="Luecker S."/>
            <person name="Lage O.M."/>
            <person name="Pohl T."/>
            <person name="Merkel B.J."/>
            <person name="Hornburger P."/>
            <person name="Mueller R.-W."/>
            <person name="Bruemmer F."/>
            <person name="Labrenz M."/>
            <person name="Spormann A.M."/>
            <person name="Op den Camp H."/>
            <person name="Overmann J."/>
            <person name="Amann R."/>
            <person name="Jetten M.S.M."/>
            <person name="Mascher T."/>
            <person name="Medema M.H."/>
            <person name="Devos D.P."/>
            <person name="Kaster A.-K."/>
            <person name="Ovreas L."/>
            <person name="Rohde M."/>
            <person name="Galperin M.Y."/>
            <person name="Jogler C."/>
        </authorList>
    </citation>
    <scope>NUCLEOTIDE SEQUENCE [LARGE SCALE GENOMIC DNA]</scope>
    <source>
        <strain evidence="1 2">Spb1</strain>
    </source>
</reference>
<dbReference type="OrthoDB" id="272676at2"/>
<dbReference type="NCBIfam" id="NF038001">
    <property type="entry name" value="HYExAFE"/>
    <property type="match status" value="1"/>
</dbReference>
<dbReference type="KEGG" id="peh:Spb1_01870"/>
<organism evidence="1 2">
    <name type="scientific">Planctopirus ephydatiae</name>
    <dbReference type="NCBI Taxonomy" id="2528019"/>
    <lineage>
        <taxon>Bacteria</taxon>
        <taxon>Pseudomonadati</taxon>
        <taxon>Planctomycetota</taxon>
        <taxon>Planctomycetia</taxon>
        <taxon>Planctomycetales</taxon>
        <taxon>Planctomycetaceae</taxon>
        <taxon>Planctopirus</taxon>
    </lineage>
</organism>
<dbReference type="EMBL" id="CP036299">
    <property type="protein sequence ID" value="QDV28324.1"/>
    <property type="molecule type" value="Genomic_DNA"/>
</dbReference>
<proteinExistence type="predicted"/>
<evidence type="ECO:0000313" key="2">
    <source>
        <dbReference type="Proteomes" id="UP000315349"/>
    </source>
</evidence>
<evidence type="ECO:0000313" key="1">
    <source>
        <dbReference type="EMBL" id="QDV28324.1"/>
    </source>
</evidence>
<dbReference type="Proteomes" id="UP000315349">
    <property type="component" value="Chromosome"/>
</dbReference>
<name>A0A518GIA4_9PLAN</name>
<dbReference type="InterPro" id="IPR049797">
    <property type="entry name" value="HYExAFE"/>
</dbReference>
<accession>A0A518GIA4</accession>
<keyword evidence="2" id="KW-1185">Reference proteome</keyword>
<dbReference type="AlphaFoldDB" id="A0A518GIA4"/>
<gene>
    <name evidence="1" type="ORF">Spb1_01870</name>
</gene>
<sequence length="218" mass="25038">MARRWNHYDLSFEMYLRDRGIPYIAVDETRRALLAQASLKSMDYIVYGARGQNLLVEVKGRKARTSQLSENWVTADDLISLRRWEEVFGKSFRAVMVFAYDVTERTPPALQRLANTPSHEAVEEPNLATEPCFTHQGRDYIFHGVWMEDYERQVKVRSSRWETLWAPAAAYREVRFSMEDFLVAPVMSSGPLSGVHADKATLPLPAAAQFHPQADLNE</sequence>
<protein>
    <submittedName>
        <fullName evidence="1">Uncharacterized protein</fullName>
    </submittedName>
</protein>
<dbReference type="RefSeq" id="WP_145294385.1">
    <property type="nucleotide sequence ID" value="NZ_CP036299.1"/>
</dbReference>